<dbReference type="GeneID" id="5485947"/>
<gene>
    <name evidence="1" type="ORF">SS1G_09161</name>
</gene>
<keyword evidence="2" id="KW-1185">Reference proteome</keyword>
<dbReference type="HOGENOM" id="CLU_3051806_0_0_1"/>
<dbReference type="EMBL" id="CH476633">
    <property type="protein sequence ID" value="EDN93295.1"/>
    <property type="molecule type" value="Genomic_DNA"/>
</dbReference>
<evidence type="ECO:0000313" key="1">
    <source>
        <dbReference type="EMBL" id="EDN93295.1"/>
    </source>
</evidence>
<name>A7EV03_SCLS1</name>
<sequence length="54" mass="5852">MAGCLMDVCVHVGCSLVGLVTTSYRLMVVESRGHGDDLVEIVVTGLRYWVKILG</sequence>
<dbReference type="Proteomes" id="UP000001312">
    <property type="component" value="Unassembled WGS sequence"/>
</dbReference>
<evidence type="ECO:0000313" key="2">
    <source>
        <dbReference type="Proteomes" id="UP000001312"/>
    </source>
</evidence>
<dbReference type="RefSeq" id="XP_001589440.1">
    <property type="nucleotide sequence ID" value="XM_001589390.1"/>
</dbReference>
<dbReference type="KEGG" id="ssl:SS1G_09161"/>
<dbReference type="AlphaFoldDB" id="A7EV03"/>
<organism evidence="1 2">
    <name type="scientific">Sclerotinia sclerotiorum (strain ATCC 18683 / 1980 / Ss-1)</name>
    <name type="common">White mold</name>
    <name type="synonym">Whetzelinia sclerotiorum</name>
    <dbReference type="NCBI Taxonomy" id="665079"/>
    <lineage>
        <taxon>Eukaryota</taxon>
        <taxon>Fungi</taxon>
        <taxon>Dikarya</taxon>
        <taxon>Ascomycota</taxon>
        <taxon>Pezizomycotina</taxon>
        <taxon>Leotiomycetes</taxon>
        <taxon>Helotiales</taxon>
        <taxon>Sclerotiniaceae</taxon>
        <taxon>Sclerotinia</taxon>
    </lineage>
</organism>
<protein>
    <submittedName>
        <fullName evidence="1">Uncharacterized protein</fullName>
    </submittedName>
</protein>
<dbReference type="InParanoid" id="A7EV03"/>
<accession>A7EV03</accession>
<reference evidence="2" key="1">
    <citation type="journal article" date="2011" name="PLoS Genet.">
        <title>Genomic analysis of the necrotrophic fungal pathogens Sclerotinia sclerotiorum and Botrytis cinerea.</title>
        <authorList>
            <person name="Amselem J."/>
            <person name="Cuomo C.A."/>
            <person name="van Kan J.A."/>
            <person name="Viaud M."/>
            <person name="Benito E.P."/>
            <person name="Couloux A."/>
            <person name="Coutinho P.M."/>
            <person name="de Vries R.P."/>
            <person name="Dyer P.S."/>
            <person name="Fillinger S."/>
            <person name="Fournier E."/>
            <person name="Gout L."/>
            <person name="Hahn M."/>
            <person name="Kohn L."/>
            <person name="Lapalu N."/>
            <person name="Plummer K.M."/>
            <person name="Pradier J.M."/>
            <person name="Quevillon E."/>
            <person name="Sharon A."/>
            <person name="Simon A."/>
            <person name="ten Have A."/>
            <person name="Tudzynski B."/>
            <person name="Tudzynski P."/>
            <person name="Wincker P."/>
            <person name="Andrew M."/>
            <person name="Anthouard V."/>
            <person name="Beever R.E."/>
            <person name="Beffa R."/>
            <person name="Benoit I."/>
            <person name="Bouzid O."/>
            <person name="Brault B."/>
            <person name="Chen Z."/>
            <person name="Choquer M."/>
            <person name="Collemare J."/>
            <person name="Cotton P."/>
            <person name="Danchin E.G."/>
            <person name="Da Silva C."/>
            <person name="Gautier A."/>
            <person name="Giraud C."/>
            <person name="Giraud T."/>
            <person name="Gonzalez C."/>
            <person name="Grossetete S."/>
            <person name="Guldener U."/>
            <person name="Henrissat B."/>
            <person name="Howlett B.J."/>
            <person name="Kodira C."/>
            <person name="Kretschmer M."/>
            <person name="Lappartient A."/>
            <person name="Leroch M."/>
            <person name="Levis C."/>
            <person name="Mauceli E."/>
            <person name="Neuveglise C."/>
            <person name="Oeser B."/>
            <person name="Pearson M."/>
            <person name="Poulain J."/>
            <person name="Poussereau N."/>
            <person name="Quesneville H."/>
            <person name="Rascle C."/>
            <person name="Schumacher J."/>
            <person name="Segurens B."/>
            <person name="Sexton A."/>
            <person name="Silva E."/>
            <person name="Sirven C."/>
            <person name="Soanes D.M."/>
            <person name="Talbot N.J."/>
            <person name="Templeton M."/>
            <person name="Yandava C."/>
            <person name="Yarden O."/>
            <person name="Zeng Q."/>
            <person name="Rollins J.A."/>
            <person name="Lebrun M.H."/>
            <person name="Dickman M."/>
        </authorList>
    </citation>
    <scope>NUCLEOTIDE SEQUENCE [LARGE SCALE GENOMIC DNA]</scope>
    <source>
        <strain evidence="2">ATCC 18683 / 1980 / Ss-1</strain>
    </source>
</reference>
<proteinExistence type="predicted"/>